<dbReference type="Proteomes" id="UP000035642">
    <property type="component" value="Unassembled WGS sequence"/>
</dbReference>
<dbReference type="Gene3D" id="1.10.490.10">
    <property type="entry name" value="Globins"/>
    <property type="match status" value="1"/>
</dbReference>
<dbReference type="WBParaSite" id="ACAC_0001235901-mRNA-1">
    <property type="protein sequence ID" value="ACAC_0001235901-mRNA-1"/>
    <property type="gene ID" value="ACAC_0001235901"/>
</dbReference>
<dbReference type="STRING" id="6313.A0A158PCD9"/>
<evidence type="ECO:0000313" key="2">
    <source>
        <dbReference type="Proteomes" id="UP000035642"/>
    </source>
</evidence>
<evidence type="ECO:0000313" key="3">
    <source>
        <dbReference type="WBParaSite" id="ACAC_0001235901-mRNA-1"/>
    </source>
</evidence>
<dbReference type="InterPro" id="IPR012292">
    <property type="entry name" value="Globin/Proto"/>
</dbReference>
<proteinExistence type="predicted"/>
<accession>A0A158PCD9</accession>
<dbReference type="GO" id="GO:0019825">
    <property type="term" value="F:oxygen binding"/>
    <property type="evidence" value="ECO:0007669"/>
    <property type="project" value="InterPro"/>
</dbReference>
<dbReference type="InterPro" id="IPR009050">
    <property type="entry name" value="Globin-like_sf"/>
</dbReference>
<name>A0A158PCD9_ANGCA</name>
<organism evidence="2 3">
    <name type="scientific">Angiostrongylus cantonensis</name>
    <name type="common">Rat lungworm</name>
    <dbReference type="NCBI Taxonomy" id="6313"/>
    <lineage>
        <taxon>Eukaryota</taxon>
        <taxon>Metazoa</taxon>
        <taxon>Ecdysozoa</taxon>
        <taxon>Nematoda</taxon>
        <taxon>Chromadorea</taxon>
        <taxon>Rhabditida</taxon>
        <taxon>Rhabditina</taxon>
        <taxon>Rhabditomorpha</taxon>
        <taxon>Strongyloidea</taxon>
        <taxon>Metastrongylidae</taxon>
        <taxon>Angiostrongylus</taxon>
    </lineage>
</organism>
<dbReference type="SUPFAM" id="SSF46458">
    <property type="entry name" value="Globin-like"/>
    <property type="match status" value="1"/>
</dbReference>
<sequence>MGTTIKKQQLQQVGTSWVGNNNFENPFETKLTKKERILLKETFQRLDDPKEIVGMIFLDIVYDIEPDMKKVSFIDRVPKAGMLRMPKFGGHISRFTDLSAFQTTNMLGFTENLAGALQLVRKSGRAHARQGYLEANQHNFERNYFEIVMNVFNERFIPFLTGQELPAPGDKDKKKVRFAQTYTSSQITEVWKKFFNLIAVEMADSFEVERTRQRNAQSQKTLAPHQHIEESERRKKRMQVQYYCSLHYTFYLKLRYFKKLTKGLCSSNINLSILIRSNSELSV</sequence>
<protein>
    <submittedName>
        <fullName evidence="3">GLOBIN domain-containing protein</fullName>
    </submittedName>
</protein>
<dbReference type="AlphaFoldDB" id="A0A158PCD9"/>
<keyword evidence="2" id="KW-1185">Reference proteome</keyword>
<feature type="region of interest" description="Disordered" evidence="1">
    <location>
        <begin position="213"/>
        <end position="233"/>
    </location>
</feature>
<dbReference type="GO" id="GO:0020037">
    <property type="term" value="F:heme binding"/>
    <property type="evidence" value="ECO:0007669"/>
    <property type="project" value="InterPro"/>
</dbReference>
<reference evidence="3" key="2">
    <citation type="submission" date="2016-04" db="UniProtKB">
        <authorList>
            <consortium name="WormBaseParasite"/>
        </authorList>
    </citation>
    <scope>IDENTIFICATION</scope>
</reference>
<evidence type="ECO:0000256" key="1">
    <source>
        <dbReference type="SAM" id="MobiDB-lite"/>
    </source>
</evidence>
<reference evidence="2" key="1">
    <citation type="submission" date="2012-09" db="EMBL/GenBank/DDBJ databases">
        <authorList>
            <person name="Martin A.A."/>
        </authorList>
    </citation>
    <scope>NUCLEOTIDE SEQUENCE</scope>
</reference>